<dbReference type="EMBL" id="QPGR01000015">
    <property type="protein sequence ID" value="TBR79554.1"/>
    <property type="molecule type" value="Genomic_DNA"/>
</dbReference>
<reference evidence="1 2" key="1">
    <citation type="submission" date="2018-07" db="EMBL/GenBank/DDBJ databases">
        <title>Campylobacter zealandensis sp. nov., isolated from birds and water in New Zealand.</title>
        <authorList>
            <person name="Wilkinson D.A."/>
            <person name="Biggs P.J."/>
            <person name="French N.P."/>
            <person name="Midwinter A.C."/>
        </authorList>
    </citation>
    <scope>NUCLEOTIDE SEQUENCE [LARGE SCALE GENOMIC DNA]</scope>
    <source>
        <strain evidence="1 2">B423b</strain>
    </source>
</reference>
<evidence type="ECO:0000313" key="2">
    <source>
        <dbReference type="Proteomes" id="UP000292583"/>
    </source>
</evidence>
<name>A0A4Q9JSY3_9BACT</name>
<comment type="caution">
    <text evidence="1">The sequence shown here is derived from an EMBL/GenBank/DDBJ whole genome shotgun (WGS) entry which is preliminary data.</text>
</comment>
<gene>
    <name evidence="1" type="ORF">DU473_07115</name>
</gene>
<evidence type="ECO:0000313" key="1">
    <source>
        <dbReference type="EMBL" id="TBR79554.1"/>
    </source>
</evidence>
<organism evidence="1 2">
    <name type="scientific">Campylobacter novaezeelandiae</name>
    <dbReference type="NCBI Taxonomy" id="2267891"/>
    <lineage>
        <taxon>Bacteria</taxon>
        <taxon>Pseudomonadati</taxon>
        <taxon>Campylobacterota</taxon>
        <taxon>Epsilonproteobacteria</taxon>
        <taxon>Campylobacterales</taxon>
        <taxon>Campylobacteraceae</taxon>
        <taxon>Campylobacter</taxon>
    </lineage>
</organism>
<dbReference type="Proteomes" id="UP000292583">
    <property type="component" value="Unassembled WGS sequence"/>
</dbReference>
<protein>
    <submittedName>
        <fullName evidence="1">Uncharacterized protein</fullName>
    </submittedName>
</protein>
<sequence>MEKVYITENGSKIKLRAENLPSVNNLNKDLFVFLSELEKGFSLRSYEFSNDEDEYIVNAFELFACVFWGMDFNQREKLEILRDENKNIFLKFKDNIKQIEKDKKYKWEKVLKELKKYSKNKA</sequence>
<dbReference type="RefSeq" id="WP_131186862.1">
    <property type="nucleotide sequence ID" value="NZ_CP076659.1"/>
</dbReference>
<dbReference type="AlphaFoldDB" id="A0A4Q9JSY3"/>
<dbReference type="OrthoDB" id="9882004at2"/>
<proteinExistence type="predicted"/>
<accession>A0A4Q9JSY3</accession>
<keyword evidence="2" id="KW-1185">Reference proteome</keyword>